<evidence type="ECO:0000313" key="9">
    <source>
        <dbReference type="Proteomes" id="UP001634393"/>
    </source>
</evidence>
<evidence type="ECO:0008006" key="10">
    <source>
        <dbReference type="Google" id="ProtNLM"/>
    </source>
</evidence>
<feature type="signal peptide" evidence="7">
    <location>
        <begin position="1"/>
        <end position="21"/>
    </location>
</feature>
<protein>
    <recommendedName>
        <fullName evidence="10">Rapid ALkalinization Factor</fullName>
    </recommendedName>
</protein>
<keyword evidence="9" id="KW-1185">Reference proteome</keyword>
<evidence type="ECO:0000313" key="8">
    <source>
        <dbReference type="EMBL" id="KAL3821460.1"/>
    </source>
</evidence>
<evidence type="ECO:0000256" key="4">
    <source>
        <dbReference type="ARBA" id="ARBA00022702"/>
    </source>
</evidence>
<organism evidence="8 9">
    <name type="scientific">Penstemon smallii</name>
    <dbReference type="NCBI Taxonomy" id="265156"/>
    <lineage>
        <taxon>Eukaryota</taxon>
        <taxon>Viridiplantae</taxon>
        <taxon>Streptophyta</taxon>
        <taxon>Embryophyta</taxon>
        <taxon>Tracheophyta</taxon>
        <taxon>Spermatophyta</taxon>
        <taxon>Magnoliopsida</taxon>
        <taxon>eudicotyledons</taxon>
        <taxon>Gunneridae</taxon>
        <taxon>Pentapetalae</taxon>
        <taxon>asterids</taxon>
        <taxon>lamiids</taxon>
        <taxon>Lamiales</taxon>
        <taxon>Plantaginaceae</taxon>
        <taxon>Cheloneae</taxon>
        <taxon>Penstemon</taxon>
    </lineage>
</organism>
<dbReference type="PANTHER" id="PTHR33136">
    <property type="entry name" value="RAPID ALKALINIZATION FACTOR-LIKE"/>
    <property type="match status" value="1"/>
</dbReference>
<accession>A0ABD3SAC6</accession>
<proteinExistence type="inferred from homology"/>
<evidence type="ECO:0000256" key="2">
    <source>
        <dbReference type="ARBA" id="ARBA00009178"/>
    </source>
</evidence>
<dbReference type="InterPro" id="IPR008801">
    <property type="entry name" value="RALF"/>
</dbReference>
<comment type="subcellular location">
    <subcellularLocation>
        <location evidence="1">Secreted</location>
    </subcellularLocation>
</comment>
<comment type="similarity">
    <text evidence="2">Belongs to the plant rapid alkalinization factor (RALF) family.</text>
</comment>
<feature type="chain" id="PRO_5044802804" description="Rapid ALkalinization Factor" evidence="7">
    <location>
        <begin position="22"/>
        <end position="132"/>
    </location>
</feature>
<dbReference type="PANTHER" id="PTHR33136:SF6">
    <property type="entry name" value="PROTEIN RALF-LIKE 34"/>
    <property type="match status" value="1"/>
</dbReference>
<dbReference type="GO" id="GO:0005179">
    <property type="term" value="F:hormone activity"/>
    <property type="evidence" value="ECO:0007669"/>
    <property type="project" value="UniProtKB-KW"/>
</dbReference>
<keyword evidence="4" id="KW-0372">Hormone</keyword>
<dbReference type="Pfam" id="PF05498">
    <property type="entry name" value="RALF"/>
    <property type="match status" value="1"/>
</dbReference>
<dbReference type="EMBL" id="JBJXBP010000007">
    <property type="protein sequence ID" value="KAL3821460.1"/>
    <property type="molecule type" value="Genomic_DNA"/>
</dbReference>
<sequence length="132" mass="14692">MNYNYITASLISITLCMVVGSSQIIQKPKHINHAEILSSSSSPIINSNSKCDHNGLLGDCINTEEEMMMGSEISRRILAQSRYIGYGALERDNIPCNVRGSSYYNCRRGGGETANPYRRGCSKITYCERNNN</sequence>
<keyword evidence="3" id="KW-0964">Secreted</keyword>
<gene>
    <name evidence="8" type="ORF">ACJIZ3_007365</name>
</gene>
<dbReference type="GO" id="GO:0005576">
    <property type="term" value="C:extracellular region"/>
    <property type="evidence" value="ECO:0007669"/>
    <property type="project" value="UniProtKB-SubCell"/>
</dbReference>
<evidence type="ECO:0000256" key="6">
    <source>
        <dbReference type="ARBA" id="ARBA00023157"/>
    </source>
</evidence>
<reference evidence="8 9" key="1">
    <citation type="submission" date="2024-12" db="EMBL/GenBank/DDBJ databases">
        <title>The unique morphological basis and parallel evolutionary history of personate flowers in Penstemon.</title>
        <authorList>
            <person name="Depatie T.H."/>
            <person name="Wessinger C.A."/>
        </authorList>
    </citation>
    <scope>NUCLEOTIDE SEQUENCE [LARGE SCALE GENOMIC DNA]</scope>
    <source>
        <strain evidence="8">WTNN_2</strain>
        <tissue evidence="8">Leaf</tissue>
    </source>
</reference>
<evidence type="ECO:0000256" key="1">
    <source>
        <dbReference type="ARBA" id="ARBA00004613"/>
    </source>
</evidence>
<dbReference type="Proteomes" id="UP001634393">
    <property type="component" value="Unassembled WGS sequence"/>
</dbReference>
<evidence type="ECO:0000256" key="3">
    <source>
        <dbReference type="ARBA" id="ARBA00022525"/>
    </source>
</evidence>
<keyword evidence="5 7" id="KW-0732">Signal</keyword>
<name>A0ABD3SAC6_9LAMI</name>
<comment type="caution">
    <text evidence="8">The sequence shown here is derived from an EMBL/GenBank/DDBJ whole genome shotgun (WGS) entry which is preliminary data.</text>
</comment>
<dbReference type="AlphaFoldDB" id="A0ABD3SAC6"/>
<keyword evidence="6" id="KW-1015">Disulfide bond</keyword>
<evidence type="ECO:0000256" key="5">
    <source>
        <dbReference type="ARBA" id="ARBA00022729"/>
    </source>
</evidence>
<evidence type="ECO:0000256" key="7">
    <source>
        <dbReference type="SAM" id="SignalP"/>
    </source>
</evidence>